<evidence type="ECO:0000256" key="6">
    <source>
        <dbReference type="ARBA" id="ARBA00022777"/>
    </source>
</evidence>
<evidence type="ECO:0000313" key="11">
    <source>
        <dbReference type="EMBL" id="SDG38656.1"/>
    </source>
</evidence>
<evidence type="ECO:0000256" key="4">
    <source>
        <dbReference type="ARBA" id="ARBA00022679"/>
    </source>
</evidence>
<evidence type="ECO:0000256" key="9">
    <source>
        <dbReference type="SAM" id="Phobius"/>
    </source>
</evidence>
<evidence type="ECO:0000256" key="8">
    <source>
        <dbReference type="ARBA" id="ARBA00023012"/>
    </source>
</evidence>
<dbReference type="CDD" id="cd00082">
    <property type="entry name" value="HisKA"/>
    <property type="match status" value="1"/>
</dbReference>
<dbReference type="GO" id="GO:0000155">
    <property type="term" value="F:phosphorelay sensor kinase activity"/>
    <property type="evidence" value="ECO:0007669"/>
    <property type="project" value="InterPro"/>
</dbReference>
<dbReference type="PROSITE" id="PS50109">
    <property type="entry name" value="HIS_KIN"/>
    <property type="match status" value="1"/>
</dbReference>
<dbReference type="InterPro" id="IPR003594">
    <property type="entry name" value="HATPase_dom"/>
</dbReference>
<accession>A0A1G7TTI3</accession>
<dbReference type="SUPFAM" id="SSF55874">
    <property type="entry name" value="ATPase domain of HSP90 chaperone/DNA topoisomerase II/histidine kinase"/>
    <property type="match status" value="1"/>
</dbReference>
<dbReference type="InterPro" id="IPR036097">
    <property type="entry name" value="HisK_dim/P_sf"/>
</dbReference>
<evidence type="ECO:0000256" key="5">
    <source>
        <dbReference type="ARBA" id="ARBA00022741"/>
    </source>
</evidence>
<evidence type="ECO:0000313" key="12">
    <source>
        <dbReference type="Proteomes" id="UP000199495"/>
    </source>
</evidence>
<keyword evidence="12" id="KW-1185">Reference proteome</keyword>
<dbReference type="InterPro" id="IPR003661">
    <property type="entry name" value="HisK_dim/P_dom"/>
</dbReference>
<feature type="domain" description="Histidine kinase" evidence="10">
    <location>
        <begin position="269"/>
        <end position="475"/>
    </location>
</feature>
<dbReference type="RefSeq" id="WP_090593182.1">
    <property type="nucleotide sequence ID" value="NZ_FNCS01000002.1"/>
</dbReference>
<proteinExistence type="predicted"/>
<keyword evidence="6 11" id="KW-0418">Kinase</keyword>
<dbReference type="Proteomes" id="UP000199495">
    <property type="component" value="Unassembled WGS sequence"/>
</dbReference>
<sequence>MVPRRRYRFTALPLTTTLPLVVASAMFVVAVGSTQIGVEVLRRSSEQILHNQAYVFLDALAGGIAVTIPEGAPSVERQIASALNYRSALLEESIAVRWIDTDGMVHTRFIGDRGEATLDTVLTEIFGQAGGLTRLDYSGETETVRVARTYEGEGGRFAVGAIFDGQSIAQTQRTASLFAIIIDLGVALIAALATYFLTRRMMAPLEQFIARLAPASGPSDLQVLQQGPEMRRLEHALSLREQSETERVETASRMAQQERDALLARLAASIAHEVRNPLSGLMNGVSTLKRFGDEPGVREQTIALFEQGLAQIQRVVDVTLSTYRRRSGAARLSGQDIRDLELLIAPDARRAQVALYWDVTADAQINVDADALRQILINLLINAVRATPAGGAVTLTLHTGSKGEGPRITVADTGPGMPAELVASLVTGKVDALPHERSLGIWMVANLLDQIGAHLSIASEEGVGTAITIVLAENERHASGTPA</sequence>
<keyword evidence="9" id="KW-1133">Transmembrane helix</keyword>
<dbReference type="InterPro" id="IPR005467">
    <property type="entry name" value="His_kinase_dom"/>
</dbReference>
<dbReference type="Pfam" id="PF00512">
    <property type="entry name" value="HisKA"/>
    <property type="match status" value="1"/>
</dbReference>
<dbReference type="AlphaFoldDB" id="A0A1G7TTI3"/>
<keyword evidence="9" id="KW-0812">Transmembrane</keyword>
<evidence type="ECO:0000256" key="2">
    <source>
        <dbReference type="ARBA" id="ARBA00012438"/>
    </source>
</evidence>
<dbReference type="SUPFAM" id="SSF47384">
    <property type="entry name" value="Homodimeric domain of signal transducing histidine kinase"/>
    <property type="match status" value="1"/>
</dbReference>
<keyword evidence="5" id="KW-0547">Nucleotide-binding</keyword>
<reference evidence="11 12" key="1">
    <citation type="submission" date="2016-10" db="EMBL/GenBank/DDBJ databases">
        <authorList>
            <person name="de Groot N.N."/>
        </authorList>
    </citation>
    <scope>NUCLEOTIDE SEQUENCE [LARGE SCALE GENOMIC DNA]</scope>
    <source>
        <strain evidence="11 12">CGMCC 1.10267</strain>
    </source>
</reference>
<dbReference type="OrthoDB" id="7818322at2"/>
<evidence type="ECO:0000259" key="10">
    <source>
        <dbReference type="PROSITE" id="PS50109"/>
    </source>
</evidence>
<feature type="transmembrane region" description="Helical" evidence="9">
    <location>
        <begin position="177"/>
        <end position="197"/>
    </location>
</feature>
<gene>
    <name evidence="11" type="ORF">SAMN04487974_102335</name>
</gene>
<dbReference type="GO" id="GO:0005524">
    <property type="term" value="F:ATP binding"/>
    <property type="evidence" value="ECO:0007669"/>
    <property type="project" value="UniProtKB-KW"/>
</dbReference>
<name>A0A1G7TTI3_9HYPH</name>
<keyword evidence="8" id="KW-0902">Two-component regulatory system</keyword>
<dbReference type="SMART" id="SM00388">
    <property type="entry name" value="HisKA"/>
    <property type="match status" value="1"/>
</dbReference>
<dbReference type="EMBL" id="FNCS01000002">
    <property type="protein sequence ID" value="SDG38656.1"/>
    <property type="molecule type" value="Genomic_DNA"/>
</dbReference>
<dbReference type="InterPro" id="IPR036890">
    <property type="entry name" value="HATPase_C_sf"/>
</dbReference>
<dbReference type="PANTHER" id="PTHR43065:SF10">
    <property type="entry name" value="PEROXIDE STRESS-ACTIVATED HISTIDINE KINASE MAK3"/>
    <property type="match status" value="1"/>
</dbReference>
<evidence type="ECO:0000256" key="3">
    <source>
        <dbReference type="ARBA" id="ARBA00022553"/>
    </source>
</evidence>
<keyword evidence="4" id="KW-0808">Transferase</keyword>
<dbReference type="PANTHER" id="PTHR43065">
    <property type="entry name" value="SENSOR HISTIDINE KINASE"/>
    <property type="match status" value="1"/>
</dbReference>
<dbReference type="Gene3D" id="3.30.565.10">
    <property type="entry name" value="Histidine kinase-like ATPase, C-terminal domain"/>
    <property type="match status" value="1"/>
</dbReference>
<keyword evidence="3" id="KW-0597">Phosphoprotein</keyword>
<keyword evidence="7" id="KW-0067">ATP-binding</keyword>
<dbReference type="EC" id="2.7.13.3" evidence="2"/>
<dbReference type="SMART" id="SM00387">
    <property type="entry name" value="HATPase_c"/>
    <property type="match status" value="1"/>
</dbReference>
<evidence type="ECO:0000256" key="1">
    <source>
        <dbReference type="ARBA" id="ARBA00000085"/>
    </source>
</evidence>
<comment type="catalytic activity">
    <reaction evidence="1">
        <text>ATP + protein L-histidine = ADP + protein N-phospho-L-histidine.</text>
        <dbReference type="EC" id="2.7.13.3"/>
    </reaction>
</comment>
<protein>
    <recommendedName>
        <fullName evidence="2">histidine kinase</fullName>
        <ecNumber evidence="2">2.7.13.3</ecNumber>
    </recommendedName>
</protein>
<organism evidence="11 12">
    <name type="scientific">Pelagibacterium luteolum</name>
    <dbReference type="NCBI Taxonomy" id="440168"/>
    <lineage>
        <taxon>Bacteria</taxon>
        <taxon>Pseudomonadati</taxon>
        <taxon>Pseudomonadota</taxon>
        <taxon>Alphaproteobacteria</taxon>
        <taxon>Hyphomicrobiales</taxon>
        <taxon>Devosiaceae</taxon>
        <taxon>Pelagibacterium</taxon>
    </lineage>
</organism>
<dbReference type="STRING" id="440168.SAMN04487974_102335"/>
<keyword evidence="9" id="KW-0472">Membrane</keyword>
<dbReference type="Pfam" id="PF02518">
    <property type="entry name" value="HATPase_c"/>
    <property type="match status" value="1"/>
</dbReference>
<dbReference type="Gene3D" id="1.10.287.130">
    <property type="match status" value="1"/>
</dbReference>
<evidence type="ECO:0000256" key="7">
    <source>
        <dbReference type="ARBA" id="ARBA00022840"/>
    </source>
</evidence>